<feature type="region of interest" description="Disordered" evidence="2">
    <location>
        <begin position="284"/>
        <end position="313"/>
    </location>
</feature>
<protein>
    <recommendedName>
        <fullName evidence="3">ACB domain-containing protein</fullName>
    </recommendedName>
</protein>
<dbReference type="GO" id="GO:0000062">
    <property type="term" value="F:fatty-acyl-CoA binding"/>
    <property type="evidence" value="ECO:0007669"/>
    <property type="project" value="InterPro"/>
</dbReference>
<gene>
    <name evidence="4" type="ORF">BS47DRAFT_1349148</name>
</gene>
<dbReference type="SUPFAM" id="SSF47027">
    <property type="entry name" value="Acyl-CoA binding protein"/>
    <property type="match status" value="1"/>
</dbReference>
<accession>A0A9P6APV0</accession>
<dbReference type="Gene3D" id="1.20.80.10">
    <property type="match status" value="1"/>
</dbReference>
<dbReference type="InterPro" id="IPR014352">
    <property type="entry name" value="FERM/acyl-CoA-bd_prot_sf"/>
</dbReference>
<feature type="compositionally biased region" description="Polar residues" evidence="2">
    <location>
        <begin position="112"/>
        <end position="132"/>
    </location>
</feature>
<sequence>MDSNRLIDAQFDRAVEIVQSLPKTGPIQTGYEEKLALYSLYKQATVGNVKQSRPGMWDMLGRAKWDAWAKQKDLSASDAKWAYVETLQKILRKYPDAKMARDLSRELASFSGDPSNLVMSGSLARSSAQERTTSSDESDDEEEESPPKYNHPLPTTRDSLPIRHEPGPNESSENDGETSEEDPLGAFPPTFPNIGRPTSAVSSQHRYRTPMGMSSGVPVQYSPATTPNIPHLPMAQPLPRYSTPSAFSIPVAERPSSGSPSIPSSFPTSLSYPQHLAHSVQPYSFRSPLPAGVGTSSTPSGPHPGTNPSQSTLPPLERAVESVQASLAALRERLEGLEAISYGSNQSFPARGLGSSNLPLGSGGGNGTWNPNNMGLWSLVLVPLTRLANQFRLVLILLTRPPPPPARGRSGSNLHGIVRRLVLDASFVFTLAAVLRSVWRRTGIRRREVSKALKLVWIALVGRKERIMVDRGV</sequence>
<dbReference type="InterPro" id="IPR000582">
    <property type="entry name" value="Acyl-CoA-binding_protein"/>
</dbReference>
<dbReference type="InterPro" id="IPR035984">
    <property type="entry name" value="Acyl-CoA-binding_sf"/>
</dbReference>
<dbReference type="Proteomes" id="UP000886523">
    <property type="component" value="Unassembled WGS sequence"/>
</dbReference>
<evidence type="ECO:0000259" key="3">
    <source>
        <dbReference type="PROSITE" id="PS51228"/>
    </source>
</evidence>
<keyword evidence="1" id="KW-0446">Lipid-binding</keyword>
<reference evidence="4" key="1">
    <citation type="journal article" date="2020" name="Nat. Commun.">
        <title>Large-scale genome sequencing of mycorrhizal fungi provides insights into the early evolution of symbiotic traits.</title>
        <authorList>
            <person name="Miyauchi S."/>
            <person name="Kiss E."/>
            <person name="Kuo A."/>
            <person name="Drula E."/>
            <person name="Kohler A."/>
            <person name="Sanchez-Garcia M."/>
            <person name="Morin E."/>
            <person name="Andreopoulos B."/>
            <person name="Barry K.W."/>
            <person name="Bonito G."/>
            <person name="Buee M."/>
            <person name="Carver A."/>
            <person name="Chen C."/>
            <person name="Cichocki N."/>
            <person name="Clum A."/>
            <person name="Culley D."/>
            <person name="Crous P.W."/>
            <person name="Fauchery L."/>
            <person name="Girlanda M."/>
            <person name="Hayes R.D."/>
            <person name="Keri Z."/>
            <person name="LaButti K."/>
            <person name="Lipzen A."/>
            <person name="Lombard V."/>
            <person name="Magnuson J."/>
            <person name="Maillard F."/>
            <person name="Murat C."/>
            <person name="Nolan M."/>
            <person name="Ohm R.A."/>
            <person name="Pangilinan J."/>
            <person name="Pereira M.F."/>
            <person name="Perotto S."/>
            <person name="Peter M."/>
            <person name="Pfister S."/>
            <person name="Riley R."/>
            <person name="Sitrit Y."/>
            <person name="Stielow J.B."/>
            <person name="Szollosi G."/>
            <person name="Zifcakova L."/>
            <person name="Stursova M."/>
            <person name="Spatafora J.W."/>
            <person name="Tedersoo L."/>
            <person name="Vaario L.M."/>
            <person name="Yamada A."/>
            <person name="Yan M."/>
            <person name="Wang P."/>
            <person name="Xu J."/>
            <person name="Bruns T."/>
            <person name="Baldrian P."/>
            <person name="Vilgalys R."/>
            <person name="Dunand C."/>
            <person name="Henrissat B."/>
            <person name="Grigoriev I.V."/>
            <person name="Hibbett D."/>
            <person name="Nagy L.G."/>
            <person name="Martin F.M."/>
        </authorList>
    </citation>
    <scope>NUCLEOTIDE SEQUENCE</scope>
    <source>
        <strain evidence="4">UP504</strain>
    </source>
</reference>
<dbReference type="InterPro" id="IPR022408">
    <property type="entry name" value="Acyl-CoA-binding_prot_CS"/>
</dbReference>
<evidence type="ECO:0000256" key="1">
    <source>
        <dbReference type="ARBA" id="ARBA00023121"/>
    </source>
</evidence>
<proteinExistence type="predicted"/>
<dbReference type="PROSITE" id="PS51228">
    <property type="entry name" value="ACB_2"/>
    <property type="match status" value="1"/>
</dbReference>
<dbReference type="PRINTS" id="PR00689">
    <property type="entry name" value="ACOABINDINGP"/>
</dbReference>
<dbReference type="FunFam" id="1.20.80.10:FF:000010">
    <property type="entry name" value="Acyl-CoA-binding domain-containing protein 5"/>
    <property type="match status" value="1"/>
</dbReference>
<evidence type="ECO:0000313" key="5">
    <source>
        <dbReference type="Proteomes" id="UP000886523"/>
    </source>
</evidence>
<dbReference type="PANTHER" id="PTHR23310:SF133">
    <property type="entry name" value="COA BINDING PROTEIN, PUTATIVE (AFU_ORTHOLOGUE AFUA_1G12300)-RELATED"/>
    <property type="match status" value="1"/>
</dbReference>
<keyword evidence="5" id="KW-1185">Reference proteome</keyword>
<evidence type="ECO:0000313" key="4">
    <source>
        <dbReference type="EMBL" id="KAF9509477.1"/>
    </source>
</evidence>
<feature type="compositionally biased region" description="Acidic residues" evidence="2">
    <location>
        <begin position="172"/>
        <end position="183"/>
    </location>
</feature>
<dbReference type="PANTHER" id="PTHR23310">
    <property type="entry name" value="ACYL-COA-BINDING PROTEIN, ACBP"/>
    <property type="match status" value="1"/>
</dbReference>
<feature type="region of interest" description="Disordered" evidence="2">
    <location>
        <begin position="108"/>
        <end position="237"/>
    </location>
</feature>
<dbReference type="AlphaFoldDB" id="A0A9P6APV0"/>
<evidence type="ECO:0000256" key="2">
    <source>
        <dbReference type="SAM" id="MobiDB-lite"/>
    </source>
</evidence>
<dbReference type="GO" id="GO:0006631">
    <property type="term" value="P:fatty acid metabolic process"/>
    <property type="evidence" value="ECO:0007669"/>
    <property type="project" value="TreeGrafter"/>
</dbReference>
<name>A0A9P6APV0_9AGAM</name>
<feature type="compositionally biased region" description="Polar residues" evidence="2">
    <location>
        <begin position="294"/>
        <end position="313"/>
    </location>
</feature>
<dbReference type="Pfam" id="PF00887">
    <property type="entry name" value="ACBP"/>
    <property type="match status" value="1"/>
</dbReference>
<feature type="domain" description="ACB" evidence="3">
    <location>
        <begin position="7"/>
        <end position="96"/>
    </location>
</feature>
<dbReference type="PROSITE" id="PS00880">
    <property type="entry name" value="ACB_1"/>
    <property type="match status" value="1"/>
</dbReference>
<comment type="caution">
    <text evidence="4">The sequence shown here is derived from an EMBL/GenBank/DDBJ whole genome shotgun (WGS) entry which is preliminary data.</text>
</comment>
<organism evidence="4 5">
    <name type="scientific">Hydnum rufescens UP504</name>
    <dbReference type="NCBI Taxonomy" id="1448309"/>
    <lineage>
        <taxon>Eukaryota</taxon>
        <taxon>Fungi</taxon>
        <taxon>Dikarya</taxon>
        <taxon>Basidiomycota</taxon>
        <taxon>Agaricomycotina</taxon>
        <taxon>Agaricomycetes</taxon>
        <taxon>Cantharellales</taxon>
        <taxon>Hydnaceae</taxon>
        <taxon>Hydnum</taxon>
    </lineage>
</organism>
<dbReference type="EMBL" id="MU129034">
    <property type="protein sequence ID" value="KAF9509477.1"/>
    <property type="molecule type" value="Genomic_DNA"/>
</dbReference>
<dbReference type="OrthoDB" id="346910at2759"/>